<dbReference type="Pfam" id="PF03480">
    <property type="entry name" value="DctP"/>
    <property type="match status" value="1"/>
</dbReference>
<dbReference type="InterPro" id="IPR018389">
    <property type="entry name" value="DctP_fam"/>
</dbReference>
<organism evidence="3 4">
    <name type="scientific">Marinobacter oulmenensis</name>
    <dbReference type="NCBI Taxonomy" id="643747"/>
    <lineage>
        <taxon>Bacteria</taxon>
        <taxon>Pseudomonadati</taxon>
        <taxon>Pseudomonadota</taxon>
        <taxon>Gammaproteobacteria</taxon>
        <taxon>Pseudomonadales</taxon>
        <taxon>Marinobacteraceae</taxon>
        <taxon>Marinobacter</taxon>
    </lineage>
</organism>
<evidence type="ECO:0000256" key="2">
    <source>
        <dbReference type="SAM" id="SignalP"/>
    </source>
</evidence>
<dbReference type="AlphaFoldDB" id="A0A840UM17"/>
<dbReference type="PANTHER" id="PTHR33376">
    <property type="match status" value="1"/>
</dbReference>
<comment type="caution">
    <text evidence="3">The sequence shown here is derived from an EMBL/GenBank/DDBJ whole genome shotgun (WGS) entry which is preliminary data.</text>
</comment>
<dbReference type="CDD" id="cd13665">
    <property type="entry name" value="PBP2_TRAP_Dctp3_4"/>
    <property type="match status" value="1"/>
</dbReference>
<dbReference type="Proteomes" id="UP000591735">
    <property type="component" value="Unassembled WGS sequence"/>
</dbReference>
<proteinExistence type="predicted"/>
<dbReference type="Gene3D" id="3.40.190.170">
    <property type="entry name" value="Bacterial extracellular solute-binding protein, family 7"/>
    <property type="match status" value="1"/>
</dbReference>
<keyword evidence="4" id="KW-1185">Reference proteome</keyword>
<reference evidence="3 4" key="1">
    <citation type="submission" date="2020-08" db="EMBL/GenBank/DDBJ databases">
        <title>Genomic Encyclopedia of Type Strains, Phase IV (KMG-IV): sequencing the most valuable type-strain genomes for metagenomic binning, comparative biology and taxonomic classification.</title>
        <authorList>
            <person name="Goeker M."/>
        </authorList>
    </citation>
    <scope>NUCLEOTIDE SEQUENCE [LARGE SCALE GENOMIC DNA]</scope>
    <source>
        <strain evidence="3 4">DSM 22359</strain>
    </source>
</reference>
<evidence type="ECO:0000256" key="1">
    <source>
        <dbReference type="ARBA" id="ARBA00022729"/>
    </source>
</evidence>
<feature type="chain" id="PRO_5032834831" evidence="2">
    <location>
        <begin position="25"/>
        <end position="342"/>
    </location>
</feature>
<evidence type="ECO:0000313" key="4">
    <source>
        <dbReference type="Proteomes" id="UP000591735"/>
    </source>
</evidence>
<sequence>MKTKLTKSLVAATAAMALASSVQAADYTLRFAHFWPSVSPIHKEVFQKWADQVEADSDGRIEVEIYPGSTLSKPPAQYEAVINRIADVTATVQGYTANRFPLTQIVELPGIVKSAEQGSCVIQGLYDEGLTTAEYDETHPVFLFTHGQGHLHTTDAEIRKPSDLEGLRIRRPTQVVASLLERLGAAPVGMPAPESYQSMQRGVIDGVALPWEGVHSFRINELANNHTEIGLYSLSFVVTMNKQVYNSMPEDLQQVIDDNSGMAMATAAGEMFDEVDAMGRQDAVDAGHNIITLENATENEAWKPVLDATIEGYLQDLEDKGMPARKVYQRAVELSEQCQQQS</sequence>
<dbReference type="EMBL" id="JACHFE010000005">
    <property type="protein sequence ID" value="MBB5321728.1"/>
    <property type="molecule type" value="Genomic_DNA"/>
</dbReference>
<dbReference type="GO" id="GO:0055085">
    <property type="term" value="P:transmembrane transport"/>
    <property type="evidence" value="ECO:0007669"/>
    <property type="project" value="InterPro"/>
</dbReference>
<feature type="signal peptide" evidence="2">
    <location>
        <begin position="1"/>
        <end position="24"/>
    </location>
</feature>
<evidence type="ECO:0000313" key="3">
    <source>
        <dbReference type="EMBL" id="MBB5321728.1"/>
    </source>
</evidence>
<name>A0A840UM17_9GAMM</name>
<dbReference type="RefSeq" id="WP_183703925.1">
    <property type="nucleotide sequence ID" value="NZ_JACHFE010000005.1"/>
</dbReference>
<keyword evidence="1 2" id="KW-0732">Signal</keyword>
<dbReference type="PANTHER" id="PTHR33376:SF15">
    <property type="entry name" value="BLL6794 PROTEIN"/>
    <property type="match status" value="1"/>
</dbReference>
<dbReference type="InterPro" id="IPR038404">
    <property type="entry name" value="TRAP_DctP_sf"/>
</dbReference>
<accession>A0A840UM17</accession>
<gene>
    <name evidence="3" type="ORF">HNR38_002222</name>
</gene>
<dbReference type="NCBIfam" id="NF037995">
    <property type="entry name" value="TRAP_S1"/>
    <property type="match status" value="1"/>
</dbReference>
<protein>
    <submittedName>
        <fullName evidence="3">TRAP-type C4-dicarboxylate transport system substrate-binding protein</fullName>
    </submittedName>
</protein>